<keyword evidence="5" id="KW-0547">Nucleotide-binding</keyword>
<evidence type="ECO:0000256" key="10">
    <source>
        <dbReference type="SAM" id="MobiDB-lite"/>
    </source>
</evidence>
<keyword evidence="9" id="KW-0175">Coiled coil</keyword>
<dbReference type="CDD" id="cd17871">
    <property type="entry name" value="GPN2"/>
    <property type="match status" value="1"/>
</dbReference>
<evidence type="ECO:0000259" key="11">
    <source>
        <dbReference type="Pfam" id="PF04376"/>
    </source>
</evidence>
<evidence type="ECO:0000256" key="3">
    <source>
        <dbReference type="ARBA" id="ARBA00012025"/>
    </source>
</evidence>
<dbReference type="Pfam" id="PF03029">
    <property type="entry name" value="ATP_bind_1"/>
    <property type="match status" value="1"/>
</dbReference>
<keyword evidence="7" id="KW-0342">GTP-binding</keyword>
<dbReference type="InterPro" id="IPR016181">
    <property type="entry name" value="Acyl_CoA_acyltransferase"/>
</dbReference>
<evidence type="ECO:0000313" key="13">
    <source>
        <dbReference type="EMBL" id="GAA5804554.1"/>
    </source>
</evidence>
<evidence type="ECO:0000256" key="7">
    <source>
        <dbReference type="ARBA" id="ARBA00023134"/>
    </source>
</evidence>
<evidence type="ECO:0000256" key="2">
    <source>
        <dbReference type="ARBA" id="ARBA00009991"/>
    </source>
</evidence>
<comment type="similarity">
    <text evidence="1">Belongs to the GPN-loop GTPase family.</text>
</comment>
<dbReference type="InterPro" id="IPR028245">
    <property type="entry name" value="PIL1/LSP1"/>
</dbReference>
<dbReference type="EMBL" id="BAABUJ010000036">
    <property type="protein sequence ID" value="GAA5804554.1"/>
    <property type="molecule type" value="Genomic_DNA"/>
</dbReference>
<gene>
    <name evidence="13" type="ORF">HPULCUR_010054</name>
</gene>
<feature type="coiled-coil region" evidence="9">
    <location>
        <begin position="765"/>
        <end position="826"/>
    </location>
</feature>
<comment type="similarity">
    <text evidence="2">Belongs to the R-transferase family.</text>
</comment>
<sequence>MSDEEEDMSEYGISMISIAGPSKHDCGYCKGTDTSISFGIWAHALTCSDYQDMIDRGWRRSGKYCYKPDLEKSCCPQYTIRLDATQFNITKSQKKILNKFNRYVKGDCAEVVAKKPSNYVQIKSLCDLVHASEVEEENSHKLKIELEPSSFTEEKFDLYCKYQVSVHRDAEDDLSESGFKRFLVDSPLKTDKDYGSFHQKYILDGKLIALAVIDILPKCISSVYFVYDPEFSFLGLGKYSVFREISLVQEYHARFDDLKYYYMGFYIHSCPKMNYKGHYTPSDLLDPVNYQWYPIDQFKKKFETEKFVTFDDSEKKRTGPPGWLNPKKVTKKELENVFILVGDGQIAPIIYIVKFQTSSAFKKSIMDYVCSVGLELAHKMVIVGPPGSGKTTYCWGAYQYLTAIGRKVAIVNLDPANDNIPYPCAINISDLITLEDTMNELSLGPNGGIMFCVEYLLKNMDWLTDRLKQLEDHYVLFDFPGQVELFTHHSAVKDILHGLEKIDYRLVAVNMVDAHYCTDPAKYISVLLLALKTMIQLELPHVNVLSKVDLIESYGKLRFNLQYYTDVMDLSYLLESLNEDAFGSKFKKLNEALCDLIQDFSLVGFYTLCVEDKDSMTRLQQVIDKTGGFVFGGLTEGNESIMLTAMKAGYHEDMNFKDLQFNIGKLTTNVKSQVAKNNPLQNHDTRSLNLWLFEERNDLAYMRTAGYHHAETNKAFLDWVKDELAKNRDNQEYSQDIEDIGTALVTLLNKQVELEKQYTDRYQLYRRAIKSMREKEREINDLKEKKQALTERVKHLKKSNAGSKKMIELEKELQELNDNQAKESEDNTDFKKFILKEAFYLRFNALQEYSEKTALIAGFGKYLVDLLDNNTDGSCDTILMDALLTVDGWEPKDQRHTLTKEDDLLLDNQSDDAVLLTDQDIKLPTIIKSESKEELEQDDYFNQLFQRVSLQKKKTISHHKSYAEFQTQFNLPTTATTATTTKDSPPAYSKNDSVFVTDEKK</sequence>
<keyword evidence="4" id="KW-0808">Transferase</keyword>
<dbReference type="InterPro" id="IPR004130">
    <property type="entry name" value="Gpn"/>
</dbReference>
<evidence type="ECO:0000256" key="4">
    <source>
        <dbReference type="ARBA" id="ARBA00022679"/>
    </source>
</evidence>
<keyword evidence="6" id="KW-0378">Hydrolase</keyword>
<evidence type="ECO:0000256" key="1">
    <source>
        <dbReference type="ARBA" id="ARBA00005290"/>
    </source>
</evidence>
<evidence type="ECO:0000256" key="8">
    <source>
        <dbReference type="ARBA" id="ARBA00023315"/>
    </source>
</evidence>
<dbReference type="Pfam" id="PF04377">
    <property type="entry name" value="ATE_C"/>
    <property type="match status" value="1"/>
</dbReference>
<dbReference type="InterPro" id="IPR030700">
    <property type="entry name" value="N-end_Aminoacyl_Trfase"/>
</dbReference>
<dbReference type="Gene3D" id="1.20.1270.60">
    <property type="entry name" value="Arfaptin homology (AH) domain/BAR domain"/>
    <property type="match status" value="1"/>
</dbReference>
<dbReference type="InterPro" id="IPR027267">
    <property type="entry name" value="AH/BAR_dom_sf"/>
</dbReference>
<organism evidence="13 14">
    <name type="scientific">Helicostylum pulchrum</name>
    <dbReference type="NCBI Taxonomy" id="562976"/>
    <lineage>
        <taxon>Eukaryota</taxon>
        <taxon>Fungi</taxon>
        <taxon>Fungi incertae sedis</taxon>
        <taxon>Mucoromycota</taxon>
        <taxon>Mucoromycotina</taxon>
        <taxon>Mucoromycetes</taxon>
        <taxon>Mucorales</taxon>
        <taxon>Mucorineae</taxon>
        <taxon>Mucoraceae</taxon>
        <taxon>Helicostylum</taxon>
    </lineage>
</organism>
<comment type="caution">
    <text evidence="13">The sequence shown here is derived from an EMBL/GenBank/DDBJ whole genome shotgun (WGS) entry which is preliminary data.</text>
</comment>
<proteinExistence type="inferred from homology"/>
<dbReference type="Gene3D" id="3.40.50.300">
    <property type="entry name" value="P-loop containing nucleotide triphosphate hydrolases"/>
    <property type="match status" value="1"/>
</dbReference>
<evidence type="ECO:0000256" key="5">
    <source>
        <dbReference type="ARBA" id="ARBA00022741"/>
    </source>
</evidence>
<dbReference type="Proteomes" id="UP001476247">
    <property type="component" value="Unassembled WGS sequence"/>
</dbReference>
<protein>
    <recommendedName>
        <fullName evidence="3">arginyltransferase</fullName>
        <ecNumber evidence="3">2.3.2.8</ecNumber>
    </recommendedName>
</protein>
<dbReference type="Pfam" id="PF04376">
    <property type="entry name" value="ATE_N"/>
    <property type="match status" value="1"/>
</dbReference>
<evidence type="ECO:0000256" key="9">
    <source>
        <dbReference type="SAM" id="Coils"/>
    </source>
</evidence>
<name>A0ABP9YC67_9FUNG</name>
<dbReference type="InterPro" id="IPR030231">
    <property type="entry name" value="Gpn2"/>
</dbReference>
<evidence type="ECO:0000313" key="14">
    <source>
        <dbReference type="Proteomes" id="UP001476247"/>
    </source>
</evidence>
<evidence type="ECO:0000256" key="6">
    <source>
        <dbReference type="ARBA" id="ARBA00022801"/>
    </source>
</evidence>
<dbReference type="InterPro" id="IPR007471">
    <property type="entry name" value="N-end_Aminoacyl_Trfase_N"/>
</dbReference>
<dbReference type="PANTHER" id="PTHR21367:SF1">
    <property type="entry name" value="ARGINYL-TRNA--PROTEIN TRANSFERASE 1"/>
    <property type="match status" value="1"/>
</dbReference>
<reference evidence="13 14" key="1">
    <citation type="submission" date="2024-04" db="EMBL/GenBank/DDBJ databases">
        <title>genome sequences of Mucor flavus KT1a and Helicostylum pulchrum KT1b strains isolation_sourced from the surface of a dry-aged beef.</title>
        <authorList>
            <person name="Toyotome T."/>
            <person name="Hosono M."/>
            <person name="Torimaru M."/>
            <person name="Fukuda K."/>
            <person name="Mikami N."/>
        </authorList>
    </citation>
    <scope>NUCLEOTIDE SEQUENCE [LARGE SCALE GENOMIC DNA]</scope>
    <source>
        <strain evidence="13 14">KT1b</strain>
    </source>
</reference>
<evidence type="ECO:0000259" key="12">
    <source>
        <dbReference type="Pfam" id="PF04377"/>
    </source>
</evidence>
<dbReference type="SUPFAM" id="SSF52540">
    <property type="entry name" value="P-loop containing nucleoside triphosphate hydrolases"/>
    <property type="match status" value="1"/>
</dbReference>
<dbReference type="SUPFAM" id="SSF55729">
    <property type="entry name" value="Acyl-CoA N-acyltransferases (Nat)"/>
    <property type="match status" value="1"/>
</dbReference>
<dbReference type="PANTHER" id="PTHR21367">
    <property type="entry name" value="ARGININE-TRNA-PROTEIN TRANSFERASE 1"/>
    <property type="match status" value="1"/>
</dbReference>
<accession>A0ABP9YC67</accession>
<keyword evidence="14" id="KW-1185">Reference proteome</keyword>
<feature type="region of interest" description="Disordered" evidence="10">
    <location>
        <begin position="976"/>
        <end position="1001"/>
    </location>
</feature>
<dbReference type="EC" id="2.3.2.8" evidence="3"/>
<dbReference type="InterPro" id="IPR027417">
    <property type="entry name" value="P-loop_NTPase"/>
</dbReference>
<dbReference type="Pfam" id="PF13805">
    <property type="entry name" value="Pil1"/>
    <property type="match status" value="1"/>
</dbReference>
<feature type="domain" description="N-end rule aminoacyl transferase C-terminal" evidence="12">
    <location>
        <begin position="154"/>
        <end position="286"/>
    </location>
</feature>
<keyword evidence="8" id="KW-0012">Acyltransferase</keyword>
<dbReference type="InterPro" id="IPR007472">
    <property type="entry name" value="N-end_Aminoacyl_Trfase_C"/>
</dbReference>
<feature type="domain" description="N-end aminoacyl transferase N-terminal" evidence="11">
    <location>
        <begin position="24"/>
        <end position="95"/>
    </location>
</feature>